<protein>
    <submittedName>
        <fullName evidence="2">Uncharacterized protein</fullName>
    </submittedName>
</protein>
<feature type="region of interest" description="Disordered" evidence="1">
    <location>
        <begin position="69"/>
        <end position="93"/>
    </location>
</feature>
<dbReference type="AlphaFoldDB" id="A0A2P9AV21"/>
<reference evidence="3" key="1">
    <citation type="submission" date="2016-12" db="EMBL/GenBank/DDBJ databases">
        <authorList>
            <person name="Brunel B."/>
        </authorList>
    </citation>
    <scope>NUCLEOTIDE SEQUENCE [LARGE SCALE GENOMIC DNA]</scope>
</reference>
<keyword evidence="3" id="KW-1185">Reference proteome</keyword>
<name>A0A2P9AV21_9HYPH</name>
<dbReference type="Proteomes" id="UP000245698">
    <property type="component" value="Unassembled WGS sequence"/>
</dbReference>
<gene>
    <name evidence="2" type="ORF">BQ8482_570012</name>
</gene>
<organism evidence="2 3">
    <name type="scientific">Mesorhizobium delmotii</name>
    <dbReference type="NCBI Taxonomy" id="1631247"/>
    <lineage>
        <taxon>Bacteria</taxon>
        <taxon>Pseudomonadati</taxon>
        <taxon>Pseudomonadota</taxon>
        <taxon>Alphaproteobacteria</taxon>
        <taxon>Hyphomicrobiales</taxon>
        <taxon>Phyllobacteriaceae</taxon>
        <taxon>Mesorhizobium</taxon>
    </lineage>
</organism>
<sequence length="93" mass="10197">MLALRSTGERPGQRVTSDVQYEYLDRWDVDRLNKYSKPIRIGSPGCPRPTVRPATLSGCTASPIRPLFQSAATSRPPQPGSLPFLTGTGRPSR</sequence>
<dbReference type="EMBL" id="FUIG01000067">
    <property type="protein sequence ID" value="SJM34954.1"/>
    <property type="molecule type" value="Genomic_DNA"/>
</dbReference>
<proteinExistence type="predicted"/>
<evidence type="ECO:0000313" key="2">
    <source>
        <dbReference type="EMBL" id="SJM34954.1"/>
    </source>
</evidence>
<evidence type="ECO:0000256" key="1">
    <source>
        <dbReference type="SAM" id="MobiDB-lite"/>
    </source>
</evidence>
<accession>A0A2P9AV21</accession>
<evidence type="ECO:0000313" key="3">
    <source>
        <dbReference type="Proteomes" id="UP000245698"/>
    </source>
</evidence>